<comment type="caution">
    <text evidence="1">The sequence shown here is derived from an EMBL/GenBank/DDBJ whole genome shotgun (WGS) entry which is preliminary data.</text>
</comment>
<organism evidence="1 2">
    <name type="scientific">Lecanicillium saksenae</name>
    <dbReference type="NCBI Taxonomy" id="468837"/>
    <lineage>
        <taxon>Eukaryota</taxon>
        <taxon>Fungi</taxon>
        <taxon>Dikarya</taxon>
        <taxon>Ascomycota</taxon>
        <taxon>Pezizomycotina</taxon>
        <taxon>Sordariomycetes</taxon>
        <taxon>Hypocreomycetidae</taxon>
        <taxon>Hypocreales</taxon>
        <taxon>Cordycipitaceae</taxon>
        <taxon>Lecanicillium</taxon>
    </lineage>
</organism>
<dbReference type="EMBL" id="JANAKD010000208">
    <property type="protein sequence ID" value="KAJ3496240.1"/>
    <property type="molecule type" value="Genomic_DNA"/>
</dbReference>
<name>A0ACC1R1L7_9HYPO</name>
<proteinExistence type="predicted"/>
<sequence>MKNTGLLWLLTPLAKAAINAIDGTQASMPALVDTDEPAPIADINTYHPDQHDCPLTCDDVSNVHSWITYFSIDRLKRCKEPMLLQFSLTQSLSNPATDVLLRACTLGGDGDANNKMVDPITNFPNPKKDKSLLHQGPLSTARSCVATGSEFKRQLRVLHRGENNNTADVAVLFGGIKKYFENEGNCDEESVFIYHAGVVAGMYMGADVGKATVRSVLEGFSDHLSNSVSKAITIAEHCEDEKETENSVGVVIDTTTDLAAVQKLLRARGGFLDIYARGRTPPQAQEDGTCATYLIKQGDICDTLARKNGITVDDIEKFNKDTWAWGGCSRMRYGYNMCLSEGKPPLPPPQEGAQCGPLVKPPIPWDGKTPMADLSPCPLKACCSNWGFCGVFPEHCDIHDAGKGTGPGATPPGVANTCISNCGVEIKQNSGPPDTFRRIGYYEAFSMDRTCLKMYARDAMLSTQYTHLHWAFAAIEPDTWKPIIVDKHDQWKDFKALQNVKRIVSFGGWAYSTEPATYHIIRDAITKNRDAFTDAIAKFVEEEGIDGVDIDWEYPGAPDIFVDGKPIGQKGDGTQYDRFLAVLKRKLGDKSVSIAAPASFWYLQAFPIDYISKTVDYIVYMTYDLHGQWDYGNVNAFDSCPSGKCIRSHVNLTETRNALSVITKAGVANNKIVVGEASYGRSFHMAVPGCWGPMCEFTGTREQSDAYPGRCTGTRGYISEAEMKEIQNWGQEKIELFHDADSNTDVMIRSDDYISYMSDITKETRRKDWVGLNFGGTVNWAIDLKNFGEADFDNTAGAAEPGSTGCVDGWDLDEIYSGGLCEFACSYGFCPFIACVCGDRGIVPQLPEEDKNSATAVADSGDVGLSQLCRFSCKYGFCPDDVCNNDNGIDDGDDGDDGGDDSSNWYDHCGNDIKCQNLHKCAIWKDKFDDWEQCQLGCAATIAEKQANNETVAYGCAYADQPPVEVKAWNNEIYYPGQCVCTNPLVEAIFDDVIEAMAAVAEIGCFLMMSALHTIFNIGTAIFPEIKPLNYGLDAAAAAAQTYNYLYPDSEDPSGAFDWWLSPCGDTSLVPDDLKKIFGIINEATDPLGSWRKPKAKKGSGKKGDGLNPNDRTRGPKSDKPGPNSRNGGSCKRGEPSNGGQYSDGKQGQELAVRAPNCPPKQPNKTHRHTKCKRPGVTKYTSMKNGVTARAVVCDKNDETTYYEYVVTTVTWQANPSPKAHRATCPGVATQACMHYSSVIRNVPAFATITCPAAAATNARSRSQDAPAVATFYEERGRYKDKKGKVTNNGWLETVNIVGGVPTTTTLIGAVCQADEYPPMQLLDWTDQVFLKGGVDVNAQRVRFVPSYENGRAGQMFKGVCLAGSLRYLGAQGLWDKGSSAAARHRIASETEPHNWDKHRTVTRYTVPLDNVRDRPEFTIAQWNHAHQNLDGLWANTQCWPTLKAPNDPGFAVLDIDPVTANFNRGNAIYSNSYVPGKNGV</sequence>
<gene>
    <name evidence="1" type="ORF">NLG97_g2808</name>
</gene>
<accession>A0ACC1R1L7</accession>
<reference evidence="1" key="1">
    <citation type="submission" date="2022-07" db="EMBL/GenBank/DDBJ databases">
        <title>Genome Sequence of Lecanicillium saksenae.</title>
        <authorList>
            <person name="Buettner E."/>
        </authorList>
    </citation>
    <scope>NUCLEOTIDE SEQUENCE</scope>
    <source>
        <strain evidence="1">VT-O1</strain>
    </source>
</reference>
<evidence type="ECO:0000313" key="2">
    <source>
        <dbReference type="Proteomes" id="UP001148737"/>
    </source>
</evidence>
<dbReference type="Proteomes" id="UP001148737">
    <property type="component" value="Unassembled WGS sequence"/>
</dbReference>
<keyword evidence="2" id="KW-1185">Reference proteome</keyword>
<protein>
    <submittedName>
        <fullName evidence="1">Uncharacterized protein</fullName>
    </submittedName>
</protein>
<evidence type="ECO:0000313" key="1">
    <source>
        <dbReference type="EMBL" id="KAJ3496240.1"/>
    </source>
</evidence>